<dbReference type="Proteomes" id="UP000008743">
    <property type="component" value="Unassembled WGS sequence"/>
</dbReference>
<evidence type="ECO:0000256" key="6">
    <source>
        <dbReference type="ARBA" id="ARBA00022989"/>
    </source>
</evidence>
<feature type="coiled-coil region" evidence="9">
    <location>
        <begin position="53"/>
        <end position="129"/>
    </location>
</feature>
<feature type="compositionally biased region" description="Polar residues" evidence="10">
    <location>
        <begin position="348"/>
        <end position="359"/>
    </location>
</feature>
<dbReference type="OrthoDB" id="431432at2759"/>
<evidence type="ECO:0000256" key="7">
    <source>
        <dbReference type="ARBA" id="ARBA00023034"/>
    </source>
</evidence>
<dbReference type="eggNOG" id="KOG3588">
    <property type="taxonomic scope" value="Eukaryota"/>
</dbReference>
<dbReference type="Gene3D" id="3.90.550.10">
    <property type="entry name" value="Spore Coat Polysaccharide Biosynthesis Protein SpsA, Chain A"/>
    <property type="match status" value="1"/>
</dbReference>
<keyword evidence="12" id="KW-1185">Reference proteome</keyword>
<dbReference type="PANTHER" id="PTHR12369">
    <property type="entry name" value="CHONDROITIN SYNTHASE"/>
    <property type="match status" value="1"/>
</dbReference>
<evidence type="ECO:0000256" key="4">
    <source>
        <dbReference type="ARBA" id="ARBA00022692"/>
    </source>
</evidence>
<feature type="compositionally biased region" description="Low complexity" evidence="10">
    <location>
        <begin position="329"/>
        <end position="340"/>
    </location>
</feature>
<dbReference type="Pfam" id="PF05679">
    <property type="entry name" value="CHGN"/>
    <property type="match status" value="2"/>
</dbReference>
<comment type="subcellular location">
    <subcellularLocation>
        <location evidence="1">Golgi apparatus membrane</location>
        <topology evidence="1">Single-pass type II membrane protein</topology>
    </subcellularLocation>
</comment>
<dbReference type="EMBL" id="KE346371">
    <property type="protein sequence ID" value="KJE96352.1"/>
    <property type="molecule type" value="Genomic_DNA"/>
</dbReference>
<dbReference type="GO" id="GO:0008376">
    <property type="term" value="F:acetylgalactosaminyltransferase activity"/>
    <property type="evidence" value="ECO:0007669"/>
    <property type="project" value="InterPro"/>
</dbReference>
<feature type="compositionally biased region" description="Basic and acidic residues" evidence="10">
    <location>
        <begin position="318"/>
        <end position="328"/>
    </location>
</feature>
<evidence type="ECO:0000256" key="5">
    <source>
        <dbReference type="ARBA" id="ARBA00022968"/>
    </source>
</evidence>
<evidence type="ECO:0000256" key="8">
    <source>
        <dbReference type="ARBA" id="ARBA00023136"/>
    </source>
</evidence>
<dbReference type="GO" id="GO:0000139">
    <property type="term" value="C:Golgi membrane"/>
    <property type="evidence" value="ECO:0007669"/>
    <property type="project" value="UniProtKB-SubCell"/>
</dbReference>
<dbReference type="InParanoid" id="A0A0D2VXG6"/>
<dbReference type="InterPro" id="IPR051227">
    <property type="entry name" value="CS_glycosyltransferase"/>
</dbReference>
<keyword evidence="5" id="KW-0735">Signal-anchor</keyword>
<dbReference type="AlphaFoldDB" id="A0A0D2VXG6"/>
<keyword evidence="8" id="KW-0472">Membrane</keyword>
<dbReference type="InterPro" id="IPR029044">
    <property type="entry name" value="Nucleotide-diphossugar_trans"/>
</dbReference>
<dbReference type="STRING" id="595528.A0A0D2VXG6"/>
<evidence type="ECO:0000256" key="3">
    <source>
        <dbReference type="ARBA" id="ARBA00022679"/>
    </source>
</evidence>
<dbReference type="SUPFAM" id="SSF53448">
    <property type="entry name" value="Nucleotide-diphospho-sugar transferases"/>
    <property type="match status" value="1"/>
</dbReference>
<keyword evidence="7" id="KW-0333">Golgi apparatus</keyword>
<protein>
    <recommendedName>
        <fullName evidence="13">Hexosyltransferase</fullName>
    </recommendedName>
</protein>
<dbReference type="PhylomeDB" id="A0A0D2VXG6"/>
<dbReference type="InterPro" id="IPR008428">
    <property type="entry name" value="Chond_GalNAc"/>
</dbReference>
<gene>
    <name evidence="11" type="ORF">CAOG_006690</name>
</gene>
<keyword evidence="9" id="KW-0175">Coiled coil</keyword>
<name>A0A0D2VXG6_CAPO3</name>
<keyword evidence="4" id="KW-0812">Transmembrane</keyword>
<reference evidence="12" key="1">
    <citation type="submission" date="2011-02" db="EMBL/GenBank/DDBJ databases">
        <title>The Genome Sequence of Capsaspora owczarzaki ATCC 30864.</title>
        <authorList>
            <person name="Russ C."/>
            <person name="Cuomo C."/>
            <person name="Burger G."/>
            <person name="Gray M.W."/>
            <person name="Holland P.W.H."/>
            <person name="King N."/>
            <person name="Lang F.B.F."/>
            <person name="Roger A.J."/>
            <person name="Ruiz-Trillo I."/>
            <person name="Young S.K."/>
            <person name="Zeng Q."/>
            <person name="Gargeya S."/>
            <person name="Alvarado L."/>
            <person name="Berlin A."/>
            <person name="Chapman S.B."/>
            <person name="Chen Z."/>
            <person name="Freedman E."/>
            <person name="Gellesch M."/>
            <person name="Goldberg J."/>
            <person name="Griggs A."/>
            <person name="Gujja S."/>
            <person name="Heilman E."/>
            <person name="Heiman D."/>
            <person name="Howarth C."/>
            <person name="Mehta T."/>
            <person name="Neiman D."/>
            <person name="Pearson M."/>
            <person name="Roberts A."/>
            <person name="Saif S."/>
            <person name="Shea T."/>
            <person name="Shenoy N."/>
            <person name="Sisk P."/>
            <person name="Stolte C."/>
            <person name="Sykes S."/>
            <person name="White J."/>
            <person name="Yandava C."/>
            <person name="Haas B."/>
            <person name="Nusbaum C."/>
            <person name="Birren B."/>
        </authorList>
    </citation>
    <scope>NUCLEOTIDE SEQUENCE</scope>
    <source>
        <strain evidence="12">ATCC 30864</strain>
    </source>
</reference>
<dbReference type="PANTHER" id="PTHR12369:SF11">
    <property type="entry name" value="HEXOSYLTRANSFERASE"/>
    <property type="match status" value="1"/>
</dbReference>
<evidence type="ECO:0000256" key="9">
    <source>
        <dbReference type="SAM" id="Coils"/>
    </source>
</evidence>
<evidence type="ECO:0000256" key="2">
    <source>
        <dbReference type="ARBA" id="ARBA00009239"/>
    </source>
</evidence>
<evidence type="ECO:0000313" key="12">
    <source>
        <dbReference type="Proteomes" id="UP000008743"/>
    </source>
</evidence>
<feature type="region of interest" description="Disordered" evidence="10">
    <location>
        <begin position="318"/>
        <end position="385"/>
    </location>
</feature>
<keyword evidence="3" id="KW-0808">Transferase</keyword>
<accession>A0A0D2VXG6</accession>
<proteinExistence type="inferred from homology"/>
<sequence length="705" mass="78070">MRAIPRRFVLRPGLLLAGLVIAGALGAVTWSWQASVAANLECGMQQAGLQAQIELLLRQSDALDERLEAAKLDAANRQSAASEQEHARQVELARSAQLESRIADLELDLSEARRALVVVEKERDDARRAAAAVAPKGDDSDPSECNPAHGLAVLSPAPATSTTPREYHHLLQFHWTAFDLKFEYDSAQASPITPLKYGASAEIDAVVQAARKWTSEELQAQGDTLVDVIRPLGGLRRVDRRAGREYIVEILLRQNATGIETIRRMHLSRSLGPLVLSGQVVDYPIVSGSTDVVEVPPAPLTGKALIEARNKEAMARMQEKLAAEKQQQRDQQQARFQEAAARQRHLQPLQQDPLAQSPKTGRRPLALPSFDNQDQPGNGAMGVITRELPGNPPFVVDEATIHFIVPLAGRADQLDLLLHNILFLAKQDKNVALVLVDFLQGDHNKLESNVSIQRQLGELQALRYFRKVEVNETFSRARGLAIGTAHTVRSPVVRRQLGQIVHDQQPARPIASSFRQPPAPPSTDALAFFCDVDMEVQLGFLRQCRQNVVRGEQVFAPIVHSLFRNQASHITPDSGFWRYYGFGMMCTFASDFDAVGGFGTKQFDFWGHEDVHLVDTFLARGYRIFRAVSTPLYHRWHDKVCNSTVLSPESYTACQTTRGLHVGSNKELAGMVANYETRIPDLVGTIETLQASVSRLQRERGIVPD</sequence>
<dbReference type="RefSeq" id="XP_004344311.1">
    <property type="nucleotide sequence ID" value="XM_004344261.2"/>
</dbReference>
<evidence type="ECO:0000256" key="1">
    <source>
        <dbReference type="ARBA" id="ARBA00004323"/>
    </source>
</evidence>
<evidence type="ECO:0008006" key="13">
    <source>
        <dbReference type="Google" id="ProtNLM"/>
    </source>
</evidence>
<comment type="similarity">
    <text evidence="2">Belongs to the chondroitin N-acetylgalactosaminyltransferase family.</text>
</comment>
<dbReference type="GO" id="GO:0032580">
    <property type="term" value="C:Golgi cisterna membrane"/>
    <property type="evidence" value="ECO:0007669"/>
    <property type="project" value="InterPro"/>
</dbReference>
<organism evidence="11 12">
    <name type="scientific">Capsaspora owczarzaki (strain ATCC 30864)</name>
    <dbReference type="NCBI Taxonomy" id="595528"/>
    <lineage>
        <taxon>Eukaryota</taxon>
        <taxon>Filasterea</taxon>
        <taxon>Capsaspora</taxon>
    </lineage>
</organism>
<evidence type="ECO:0000313" key="11">
    <source>
        <dbReference type="EMBL" id="KJE96352.1"/>
    </source>
</evidence>
<evidence type="ECO:0000256" key="10">
    <source>
        <dbReference type="SAM" id="MobiDB-lite"/>
    </source>
</evidence>
<keyword evidence="6" id="KW-1133">Transmembrane helix</keyword>